<gene>
    <name evidence="2" type="primary">KAFR0F01650</name>
    <name evidence="2" type="ORF">KAFR_0F01650</name>
</gene>
<feature type="compositionally biased region" description="Polar residues" evidence="1">
    <location>
        <begin position="22"/>
        <end position="36"/>
    </location>
</feature>
<dbReference type="HOGENOM" id="CLU_1053960_0_0_1"/>
<name>H2AWL2_KAZAF</name>
<proteinExistence type="predicted"/>
<dbReference type="InParanoid" id="H2AWL2"/>
<dbReference type="AlphaFoldDB" id="H2AWL2"/>
<dbReference type="RefSeq" id="XP_003957897.1">
    <property type="nucleotide sequence ID" value="XM_003957848.1"/>
</dbReference>
<sequence length="264" mass="30101">MSFNSAFQKRATKSVIQQTLNSVPTELSQSSGSTCDRNGINDSKDFINEDRIIFDPELDKERNRSQDISENSDIGVSTEFLHIPSGEEDEELDILSSWTSSNLPDRASHQPTSIERIDDWCMNNTSLQLLSNNDDFPSGSGPTYISCEFNYLYPVLSSLSESQLQFLKEVTRDVLPMLLLQGRNSTPGLHRFDNIPSMFPQKTLQFNHSLNLMIENNLNLNDNYESIYLTDESLDVISSNLPTRSYAVNRSTWKNLIRNLMKRK</sequence>
<keyword evidence="3" id="KW-1185">Reference proteome</keyword>
<protein>
    <submittedName>
        <fullName evidence="2">Uncharacterized protein</fullName>
    </submittedName>
</protein>
<dbReference type="FunCoup" id="H2AWL2">
    <property type="interactions" value="36"/>
</dbReference>
<organism evidence="2 3">
    <name type="scientific">Kazachstania africana (strain ATCC 22294 / BCRC 22015 / CBS 2517 / CECT 1963 / NBRC 1671 / NRRL Y-8276)</name>
    <name type="common">Yeast</name>
    <name type="synonym">Kluyveromyces africanus</name>
    <dbReference type="NCBI Taxonomy" id="1071382"/>
    <lineage>
        <taxon>Eukaryota</taxon>
        <taxon>Fungi</taxon>
        <taxon>Dikarya</taxon>
        <taxon>Ascomycota</taxon>
        <taxon>Saccharomycotina</taxon>
        <taxon>Saccharomycetes</taxon>
        <taxon>Saccharomycetales</taxon>
        <taxon>Saccharomycetaceae</taxon>
        <taxon>Kazachstania</taxon>
    </lineage>
</organism>
<accession>H2AWL2</accession>
<feature type="region of interest" description="Disordered" evidence="1">
    <location>
        <begin position="22"/>
        <end position="41"/>
    </location>
</feature>
<dbReference type="GeneID" id="13884230"/>
<dbReference type="KEGG" id="kaf:KAFR_0F01650"/>
<dbReference type="Proteomes" id="UP000005220">
    <property type="component" value="Chromosome 6"/>
</dbReference>
<dbReference type="EMBL" id="HE650826">
    <property type="protein sequence ID" value="CCF58762.1"/>
    <property type="molecule type" value="Genomic_DNA"/>
</dbReference>
<evidence type="ECO:0000313" key="2">
    <source>
        <dbReference type="EMBL" id="CCF58762.1"/>
    </source>
</evidence>
<evidence type="ECO:0000256" key="1">
    <source>
        <dbReference type="SAM" id="MobiDB-lite"/>
    </source>
</evidence>
<evidence type="ECO:0000313" key="3">
    <source>
        <dbReference type="Proteomes" id="UP000005220"/>
    </source>
</evidence>
<reference evidence="2 3" key="1">
    <citation type="journal article" date="2011" name="Proc. Natl. Acad. Sci. U.S.A.">
        <title>Evolutionary erosion of yeast sex chromosomes by mating-type switching accidents.</title>
        <authorList>
            <person name="Gordon J.L."/>
            <person name="Armisen D."/>
            <person name="Proux-Wera E."/>
            <person name="Oheigeartaigh S.S."/>
            <person name="Byrne K.P."/>
            <person name="Wolfe K.H."/>
        </authorList>
    </citation>
    <scope>NUCLEOTIDE SEQUENCE [LARGE SCALE GENOMIC DNA]</scope>
    <source>
        <strain evidence="3">ATCC 22294 / BCRC 22015 / CBS 2517 / CECT 1963 / NBRC 1671 / NRRL Y-8276</strain>
    </source>
</reference>